<dbReference type="RefSeq" id="XP_060416376.1">
    <property type="nucleotide sequence ID" value="XM_060550694.1"/>
</dbReference>
<keyword evidence="2" id="KW-1185">Reference proteome</keyword>
<dbReference type="Proteomes" id="UP001230504">
    <property type="component" value="Unassembled WGS sequence"/>
</dbReference>
<dbReference type="EMBL" id="JAHLJV010000016">
    <property type="protein sequence ID" value="KAK1595329.1"/>
    <property type="molecule type" value="Genomic_DNA"/>
</dbReference>
<gene>
    <name evidence="1" type="ORF">LY79DRAFT_111076</name>
</gene>
<dbReference type="GeneID" id="85434934"/>
<sequence>MNLLVRIVAVPHTVYLYHKQRRGFHRVSAQNASLRSTHPTPSWLHAVVPPLRDTCWLLQRQIGAASVAPVIVVIVCTAASSVNAKLPGKRQTVWLDSIQQRVGLTSKAISNMKALKISTMSGPIKT</sequence>
<name>A0AAD8Q4C9_9PEZI</name>
<organism evidence="1 2">
    <name type="scientific">Colletotrichum navitas</name>
    <dbReference type="NCBI Taxonomy" id="681940"/>
    <lineage>
        <taxon>Eukaryota</taxon>
        <taxon>Fungi</taxon>
        <taxon>Dikarya</taxon>
        <taxon>Ascomycota</taxon>
        <taxon>Pezizomycotina</taxon>
        <taxon>Sordariomycetes</taxon>
        <taxon>Hypocreomycetidae</taxon>
        <taxon>Glomerellales</taxon>
        <taxon>Glomerellaceae</taxon>
        <taxon>Colletotrichum</taxon>
        <taxon>Colletotrichum graminicola species complex</taxon>
    </lineage>
</organism>
<dbReference type="AlphaFoldDB" id="A0AAD8Q4C9"/>
<protein>
    <submittedName>
        <fullName evidence="1">Uncharacterized protein</fullName>
    </submittedName>
</protein>
<comment type="caution">
    <text evidence="1">The sequence shown here is derived from an EMBL/GenBank/DDBJ whole genome shotgun (WGS) entry which is preliminary data.</text>
</comment>
<reference evidence="1" key="1">
    <citation type="submission" date="2021-06" db="EMBL/GenBank/DDBJ databases">
        <title>Comparative genomics, transcriptomics and evolutionary studies reveal genomic signatures of adaptation to plant cell wall in hemibiotrophic fungi.</title>
        <authorList>
            <consortium name="DOE Joint Genome Institute"/>
            <person name="Baroncelli R."/>
            <person name="Diaz J.F."/>
            <person name="Benocci T."/>
            <person name="Peng M."/>
            <person name="Battaglia E."/>
            <person name="Haridas S."/>
            <person name="Andreopoulos W."/>
            <person name="Labutti K."/>
            <person name="Pangilinan J."/>
            <person name="Floch G.L."/>
            <person name="Makela M.R."/>
            <person name="Henrissat B."/>
            <person name="Grigoriev I.V."/>
            <person name="Crouch J.A."/>
            <person name="De Vries R.P."/>
            <person name="Sukno S.A."/>
            <person name="Thon M.R."/>
        </authorList>
    </citation>
    <scope>NUCLEOTIDE SEQUENCE</scope>
    <source>
        <strain evidence="1">CBS 125086</strain>
    </source>
</reference>
<evidence type="ECO:0000313" key="1">
    <source>
        <dbReference type="EMBL" id="KAK1595329.1"/>
    </source>
</evidence>
<evidence type="ECO:0000313" key="2">
    <source>
        <dbReference type="Proteomes" id="UP001230504"/>
    </source>
</evidence>
<accession>A0AAD8Q4C9</accession>
<proteinExistence type="predicted"/>